<name>A0A1H8TB19_9BACI</name>
<dbReference type="OrthoDB" id="9784036at2"/>
<reference evidence="3 4" key="1">
    <citation type="submission" date="2016-10" db="EMBL/GenBank/DDBJ databases">
        <authorList>
            <person name="de Groot N.N."/>
        </authorList>
    </citation>
    <scope>NUCLEOTIDE SEQUENCE [LARGE SCALE GENOMIC DNA]</scope>
    <source>
        <strain evidence="3 4">CGMCC 1.10434</strain>
    </source>
</reference>
<keyword evidence="2" id="KW-0378">Hydrolase</keyword>
<dbReference type="Pfam" id="PF00756">
    <property type="entry name" value="Esterase"/>
    <property type="match status" value="1"/>
</dbReference>
<evidence type="ECO:0000313" key="3">
    <source>
        <dbReference type="EMBL" id="SEO88290.1"/>
    </source>
</evidence>
<evidence type="ECO:0000313" key="4">
    <source>
        <dbReference type="Proteomes" id="UP000199300"/>
    </source>
</evidence>
<evidence type="ECO:0000256" key="2">
    <source>
        <dbReference type="ARBA" id="ARBA00022801"/>
    </source>
</evidence>
<dbReference type="Gene3D" id="3.40.50.1820">
    <property type="entry name" value="alpha/beta hydrolase"/>
    <property type="match status" value="1"/>
</dbReference>
<dbReference type="AlphaFoldDB" id="A0A1H8TB19"/>
<dbReference type="RefSeq" id="WP_091500143.1">
    <property type="nucleotide sequence ID" value="NZ_FODJ01000015.1"/>
</dbReference>
<gene>
    <name evidence="3" type="ORF">SAMN04488134_11559</name>
</gene>
<dbReference type="InterPro" id="IPR029058">
    <property type="entry name" value="AB_hydrolase_fold"/>
</dbReference>
<dbReference type="InterPro" id="IPR000801">
    <property type="entry name" value="Esterase-like"/>
</dbReference>
<proteinExistence type="inferred from homology"/>
<accession>A0A1H8TB19</accession>
<comment type="similarity">
    <text evidence="1">Belongs to the esterase D family.</text>
</comment>
<sequence>MNRYQEEQFIIDGPHHKFQINVATPNLPAPEQGFAVLYILDGNAYFTLIKELVRLQNFRPEKTGIDQMILVGIGYPDTDIFNDNRMYDFTPPAETVKLIERTDGLSWPEHSGADHFLDFIEQTLKPKIEATYPVDQTNQALFGHSLGGLFTLYALFTRSHLFQQFIAFSPSIWWNEQHVLTKEAELMNGQVKRLFIAAENSEQKFMYDDAHALYQRLVQREQLNHVEFFSLDDENHMSIVPTGLSRALRFVEVGLTK</sequence>
<dbReference type="EMBL" id="FODJ01000015">
    <property type="protein sequence ID" value="SEO88290.1"/>
    <property type="molecule type" value="Genomic_DNA"/>
</dbReference>
<dbReference type="PANTHER" id="PTHR40841">
    <property type="entry name" value="SIDEROPHORE TRIACETYLFUSARININE C ESTERASE"/>
    <property type="match status" value="1"/>
</dbReference>
<evidence type="ECO:0008006" key="5">
    <source>
        <dbReference type="Google" id="ProtNLM"/>
    </source>
</evidence>
<evidence type="ECO:0000256" key="1">
    <source>
        <dbReference type="ARBA" id="ARBA00005622"/>
    </source>
</evidence>
<dbReference type="GO" id="GO:0016788">
    <property type="term" value="F:hydrolase activity, acting on ester bonds"/>
    <property type="evidence" value="ECO:0007669"/>
    <property type="project" value="TreeGrafter"/>
</dbReference>
<dbReference type="SUPFAM" id="SSF53474">
    <property type="entry name" value="alpha/beta-Hydrolases"/>
    <property type="match status" value="1"/>
</dbReference>
<organism evidence="3 4">
    <name type="scientific">Amphibacillus marinus</name>
    <dbReference type="NCBI Taxonomy" id="872970"/>
    <lineage>
        <taxon>Bacteria</taxon>
        <taxon>Bacillati</taxon>
        <taxon>Bacillota</taxon>
        <taxon>Bacilli</taxon>
        <taxon>Bacillales</taxon>
        <taxon>Bacillaceae</taxon>
        <taxon>Amphibacillus</taxon>
    </lineage>
</organism>
<dbReference type="PANTHER" id="PTHR40841:SF2">
    <property type="entry name" value="SIDEROPHORE-DEGRADING ESTERASE (EUROFUNG)"/>
    <property type="match status" value="1"/>
</dbReference>
<dbReference type="InterPro" id="IPR052558">
    <property type="entry name" value="Siderophore_Hydrolase_D"/>
</dbReference>
<protein>
    <recommendedName>
        <fullName evidence="5">Alpha/beta hydrolase</fullName>
    </recommendedName>
</protein>
<dbReference type="Proteomes" id="UP000199300">
    <property type="component" value="Unassembled WGS sequence"/>
</dbReference>
<dbReference type="STRING" id="872970.SAMN04488134_11559"/>
<keyword evidence="4" id="KW-1185">Reference proteome</keyword>